<gene>
    <name evidence="2" type="ORF">I6G56_19135</name>
</gene>
<evidence type="ECO:0000313" key="3">
    <source>
        <dbReference type="Proteomes" id="UP000594943"/>
    </source>
</evidence>
<proteinExistence type="predicted"/>
<evidence type="ECO:0000256" key="1">
    <source>
        <dbReference type="SAM" id="MobiDB-lite"/>
    </source>
</evidence>
<dbReference type="KEGG" id="bhg:I6G56_19135"/>
<dbReference type="Proteomes" id="UP000594943">
    <property type="component" value="Chromosome 1"/>
</dbReference>
<feature type="region of interest" description="Disordered" evidence="1">
    <location>
        <begin position="1"/>
        <end position="42"/>
    </location>
</feature>
<evidence type="ECO:0000313" key="2">
    <source>
        <dbReference type="EMBL" id="QPS43626.1"/>
    </source>
</evidence>
<accession>A0A7T2U0U1</accession>
<organism evidence="2 3">
    <name type="scientific">Burkholderia humptydooensis</name>
    <dbReference type="NCBI Taxonomy" id="430531"/>
    <lineage>
        <taxon>Bacteria</taxon>
        <taxon>Pseudomonadati</taxon>
        <taxon>Pseudomonadota</taxon>
        <taxon>Betaproteobacteria</taxon>
        <taxon>Burkholderiales</taxon>
        <taxon>Burkholderiaceae</taxon>
        <taxon>Burkholderia</taxon>
        <taxon>pseudomallei group</taxon>
    </lineage>
</organism>
<sequence>MEVLNHTVLEERRQVPNGGRARKKKSPGMRSSNQRSGPECESSLAGLIRDVSTQFHGADERRSTRNSSATLEPGSRSGLPGDVLGHVEVAGGNSETARHLHLLSLARAGDSIVFVRSCPSAFGKSITEAFRMLGLTEI</sequence>
<name>A0A7T2U0U1_9BURK</name>
<protein>
    <submittedName>
        <fullName evidence="2">Uncharacterized protein</fullName>
    </submittedName>
</protein>
<dbReference type="RefSeq" id="WP_156436712.1">
    <property type="nucleotide sequence ID" value="NZ_CP013380.1"/>
</dbReference>
<dbReference type="EMBL" id="CP065686">
    <property type="protein sequence ID" value="QPS43626.1"/>
    <property type="molecule type" value="Genomic_DNA"/>
</dbReference>
<feature type="region of interest" description="Disordered" evidence="1">
    <location>
        <begin position="54"/>
        <end position="87"/>
    </location>
</feature>
<reference evidence="2 3" key="1">
    <citation type="submission" date="2020-12" db="EMBL/GenBank/DDBJ databases">
        <title>FDA dAtabase for Regulatory Grade micrObial Sequences (FDA-ARGOS): Supporting development and validation of Infectious Disease Dx tests.</title>
        <authorList>
            <person name="Nelson B."/>
            <person name="Plummer A."/>
            <person name="Tallon L."/>
            <person name="Sadzewicz L."/>
            <person name="Zhao X."/>
            <person name="Boylan J."/>
            <person name="Ott S."/>
            <person name="Bowen H."/>
            <person name="Vavikolanu K."/>
            <person name="Mehta A."/>
            <person name="Aluvathingal J."/>
            <person name="Nadendla S."/>
            <person name="Myers T."/>
            <person name="Yan Y."/>
            <person name="Sichtig H."/>
        </authorList>
    </citation>
    <scope>NUCLEOTIDE SEQUENCE [LARGE SCALE GENOMIC DNA]</scope>
    <source>
        <strain evidence="2 3">FDAARGOS_899</strain>
    </source>
</reference>
<dbReference type="AlphaFoldDB" id="A0A7T2U0U1"/>